<gene>
    <name evidence="1" type="ORF">LTSEINV_0535</name>
</gene>
<dbReference type="AlphaFoldDB" id="G5N891"/>
<feature type="non-terminal residue" evidence="1">
    <location>
        <position position="62"/>
    </location>
</feature>
<dbReference type="Proteomes" id="UP000003532">
    <property type="component" value="Unassembled WGS sequence"/>
</dbReference>
<name>G5N891_SALET</name>
<reference evidence="1 2" key="1">
    <citation type="journal article" date="2011" name="BMC Genomics">
        <title>Genome sequencing reveals diversification of virulence factor content and possible host adaptation in distinct subpopulations of Salmonella enterica.</title>
        <authorList>
            <person name="den Bakker H.C."/>
            <person name="Moreno Switt A.I."/>
            <person name="Govoni G."/>
            <person name="Cummings C.A."/>
            <person name="Ranieri M.L."/>
            <person name="Degoricija L."/>
            <person name="Hoelzer K."/>
            <person name="Rodriguez-Rivera L.D."/>
            <person name="Brown S."/>
            <person name="Bolchacova E."/>
            <person name="Furtado M.R."/>
            <person name="Wiedmann M."/>
        </authorList>
    </citation>
    <scope>NUCLEOTIDE SEQUENCE [LARGE SCALE GENOMIC DNA]</scope>
    <source>
        <strain evidence="1 2">R8-3668</strain>
    </source>
</reference>
<evidence type="ECO:0000313" key="1">
    <source>
        <dbReference type="EMBL" id="EHC62467.1"/>
    </source>
</evidence>
<sequence length="62" mass="7338">MIDFCPFKLGLDFLISKKLFDIMNNFNLPPVNKIPTRINTFNTEYFLIGFPMIPQERIDLNK</sequence>
<organism evidence="1 2">
    <name type="scientific">Salmonella enterica subsp. enterica serovar Inverness str. R8-3668</name>
    <dbReference type="NCBI Taxonomy" id="913075"/>
    <lineage>
        <taxon>Bacteria</taxon>
        <taxon>Pseudomonadati</taxon>
        <taxon>Pseudomonadota</taxon>
        <taxon>Gammaproteobacteria</taxon>
        <taxon>Enterobacterales</taxon>
        <taxon>Enterobacteriaceae</taxon>
        <taxon>Salmonella</taxon>
    </lineage>
</organism>
<comment type="caution">
    <text evidence="1">The sequence shown here is derived from an EMBL/GenBank/DDBJ whole genome shotgun (WGS) entry which is preliminary data.</text>
</comment>
<dbReference type="EMBL" id="AFCO01000195">
    <property type="protein sequence ID" value="EHC62467.1"/>
    <property type="molecule type" value="Genomic_DNA"/>
</dbReference>
<accession>G5N891</accession>
<evidence type="ECO:0000313" key="2">
    <source>
        <dbReference type="Proteomes" id="UP000003532"/>
    </source>
</evidence>
<protein>
    <submittedName>
        <fullName evidence="1">Uncharacterized protein</fullName>
    </submittedName>
</protein>
<proteinExistence type="predicted"/>